<name>A0ACB5RY44_9PEZI</name>
<keyword evidence="2" id="KW-1185">Reference proteome</keyword>
<gene>
    <name evidence="1" type="primary">g11333</name>
    <name evidence="1" type="ORF">NpPPO83_00011333</name>
</gene>
<sequence length="590" mass="61811">MWPFSLSRSQRAAAALYVISCLGNCIEASPLSPLSQHEDSSLASPLSRRQSSNPTASNFIRRALHASVVVGSRLYIDGGELAQYVNGDTDTAVSRINNQTLSIDLSTAWANDTVQISAFDKGGSPVFNFPGLWSDGNSAFYLFAGEVSPVAGDASTPDVALWKFSSTPAGGGSWAKQATADPQVFNQLTRPANALVATGQSTGYVLGGYASARTDPDSTSADVPVPGIVAYDWESQKWSNSSAAAFTTFGTAVSGQMHFVPAFGKDGLLFMFGGESTTPTAWSEKSGQLQFNNITMYDPAAGSWYSQVTTGDAPPVRELFCVAGAEGNNGTYEIFVMGGWDAFQGVCYDDMYILSVPGFHWFKAPTISGGPRAFHTCNVVGKRQMLVVGGVNYNLGVPGDWKDPDPWSQGLGVFDMTNLSWSSSYDPTAAAYNSPDKVRAWYKQGNGDSVSWTNNQVRALFASTNGNSGNSGGGNGSGGAGNASGTEKSSSNTGAIVGGVVGGVAGLALLAGLAWLLLRRRKRNAAAAAAAAGEKQHPGSGGGYAYQQAPGGLAEVDGREVERREKRPEELPAGEGNEVHELAGDQGVRK</sequence>
<dbReference type="Proteomes" id="UP001165186">
    <property type="component" value="Unassembled WGS sequence"/>
</dbReference>
<comment type="caution">
    <text evidence="1">The sequence shown here is derived from an EMBL/GenBank/DDBJ whole genome shotgun (WGS) entry which is preliminary data.</text>
</comment>
<accession>A0ACB5RY44</accession>
<reference evidence="1" key="1">
    <citation type="submission" date="2024-09" db="EMBL/GenBank/DDBJ databases">
        <title>Draft Genome Sequences of Neofusicoccum parvum.</title>
        <authorList>
            <person name="Ashida A."/>
            <person name="Camagna M."/>
            <person name="Tanaka A."/>
            <person name="Takemoto D."/>
        </authorList>
    </citation>
    <scope>NUCLEOTIDE SEQUENCE</scope>
    <source>
        <strain evidence="1">PPO83</strain>
    </source>
</reference>
<protein>
    <submittedName>
        <fullName evidence="1">Kelch repeat protein</fullName>
    </submittedName>
</protein>
<evidence type="ECO:0000313" key="2">
    <source>
        <dbReference type="Proteomes" id="UP001165186"/>
    </source>
</evidence>
<evidence type="ECO:0000313" key="1">
    <source>
        <dbReference type="EMBL" id="GME25490.1"/>
    </source>
</evidence>
<proteinExistence type="predicted"/>
<dbReference type="EMBL" id="BSXG01000020">
    <property type="protein sequence ID" value="GME25490.1"/>
    <property type="molecule type" value="Genomic_DNA"/>
</dbReference>
<organism evidence="1 2">
    <name type="scientific">Neofusicoccum parvum</name>
    <dbReference type="NCBI Taxonomy" id="310453"/>
    <lineage>
        <taxon>Eukaryota</taxon>
        <taxon>Fungi</taxon>
        <taxon>Dikarya</taxon>
        <taxon>Ascomycota</taxon>
        <taxon>Pezizomycotina</taxon>
        <taxon>Dothideomycetes</taxon>
        <taxon>Dothideomycetes incertae sedis</taxon>
        <taxon>Botryosphaeriales</taxon>
        <taxon>Botryosphaeriaceae</taxon>
        <taxon>Neofusicoccum</taxon>
    </lineage>
</organism>